<protein>
    <submittedName>
        <fullName evidence="1">Uncharacterized protein</fullName>
    </submittedName>
</protein>
<evidence type="ECO:0000313" key="2">
    <source>
        <dbReference type="Proteomes" id="UP001139353"/>
    </source>
</evidence>
<proteinExistence type="predicted"/>
<keyword evidence="2" id="KW-1185">Reference proteome</keyword>
<evidence type="ECO:0000313" key="1">
    <source>
        <dbReference type="EMBL" id="MCK9689245.1"/>
    </source>
</evidence>
<dbReference type="RefSeq" id="WP_275685295.1">
    <property type="nucleotide sequence ID" value="NZ_JAJLJH010000013.1"/>
</dbReference>
<name>A0A9X1YPZ9_9BURK</name>
<comment type="caution">
    <text evidence="1">The sequence shown here is derived from an EMBL/GenBank/DDBJ whole genome shotgun (WGS) entry which is preliminary data.</text>
</comment>
<sequence>MDMVNPYLDALTAWSAAPVFSQPILPGWTINVNSNNSRAPRTEGLIVSKFSYGRQLGQISDALAEIIATLPPETRKQAAVARFMKMKEAIDVLKDAA</sequence>
<dbReference type="EMBL" id="JAJLJH010000013">
    <property type="protein sequence ID" value="MCK9689245.1"/>
    <property type="molecule type" value="Genomic_DNA"/>
</dbReference>
<organism evidence="1 2">
    <name type="scientific">Scleromatobacter humisilvae</name>
    <dbReference type="NCBI Taxonomy" id="2897159"/>
    <lineage>
        <taxon>Bacteria</taxon>
        <taxon>Pseudomonadati</taxon>
        <taxon>Pseudomonadota</taxon>
        <taxon>Betaproteobacteria</taxon>
        <taxon>Burkholderiales</taxon>
        <taxon>Sphaerotilaceae</taxon>
        <taxon>Scleromatobacter</taxon>
    </lineage>
</organism>
<dbReference type="AlphaFoldDB" id="A0A9X1YPZ9"/>
<gene>
    <name evidence="1" type="ORF">LPC04_26305</name>
</gene>
<accession>A0A9X1YPZ9</accession>
<reference evidence="1" key="1">
    <citation type="submission" date="2021-11" db="EMBL/GenBank/DDBJ databases">
        <title>BS-T2-15 a new species belonging to the Comamonadaceae family isolated from the soil of a French oak forest.</title>
        <authorList>
            <person name="Mieszkin S."/>
            <person name="Alain K."/>
        </authorList>
    </citation>
    <scope>NUCLEOTIDE SEQUENCE</scope>
    <source>
        <strain evidence="1">BS-T2-15</strain>
    </source>
</reference>
<dbReference type="Proteomes" id="UP001139353">
    <property type="component" value="Unassembled WGS sequence"/>
</dbReference>